<dbReference type="EC" id="2.4.-.-" evidence="2"/>
<protein>
    <submittedName>
        <fullName evidence="2">Glycosyltransferase</fullName>
        <ecNumber evidence="2">2.4.-.-</ecNumber>
    </submittedName>
</protein>
<dbReference type="InterPro" id="IPR001173">
    <property type="entry name" value="Glyco_trans_2-like"/>
</dbReference>
<dbReference type="Pfam" id="PF00535">
    <property type="entry name" value="Glycos_transf_2"/>
    <property type="match status" value="1"/>
</dbReference>
<keyword evidence="2" id="KW-0328">Glycosyltransferase</keyword>
<dbReference type="Proteomes" id="UP001631993">
    <property type="component" value="Unassembled WGS sequence"/>
</dbReference>
<dbReference type="SUPFAM" id="SSF53448">
    <property type="entry name" value="Nucleotide-diphospho-sugar transferases"/>
    <property type="match status" value="1"/>
</dbReference>
<evidence type="ECO:0000259" key="1">
    <source>
        <dbReference type="Pfam" id="PF00535"/>
    </source>
</evidence>
<evidence type="ECO:0000313" key="3">
    <source>
        <dbReference type="Proteomes" id="UP001631993"/>
    </source>
</evidence>
<comment type="caution">
    <text evidence="2">The sequence shown here is derived from an EMBL/GenBank/DDBJ whole genome shotgun (WGS) entry which is preliminary data.</text>
</comment>
<feature type="domain" description="Glycosyltransferase 2-like" evidence="1">
    <location>
        <begin position="2"/>
        <end position="91"/>
    </location>
</feature>
<reference evidence="2 3" key="1">
    <citation type="submission" date="2024-12" db="EMBL/GenBank/DDBJ databases">
        <title>Forecasting of Potato common scab and diversities of Pathogenic streptomyces spp. in china.</title>
        <authorList>
            <person name="Handique U."/>
            <person name="Wu J."/>
        </authorList>
    </citation>
    <scope>NUCLEOTIDE SEQUENCE [LARGE SCALE GENOMIC DNA]</scope>
    <source>
        <strain evidence="2 3">ZRIMU1585</strain>
    </source>
</reference>
<gene>
    <name evidence="2" type="ORF">ACKI1S_48075</name>
</gene>
<name>A0ABW9IZB9_STRGJ</name>
<proteinExistence type="predicted"/>
<feature type="non-terminal residue" evidence="2">
    <location>
        <position position="1"/>
    </location>
</feature>
<feature type="non-terminal residue" evidence="2">
    <location>
        <position position="91"/>
    </location>
</feature>
<accession>A0ABW9IZB9</accession>
<dbReference type="GO" id="GO:0016757">
    <property type="term" value="F:glycosyltransferase activity"/>
    <property type="evidence" value="ECO:0007669"/>
    <property type="project" value="UniProtKB-KW"/>
</dbReference>
<keyword evidence="3" id="KW-1185">Reference proteome</keyword>
<evidence type="ECO:0000313" key="2">
    <source>
        <dbReference type="EMBL" id="MFM9653761.1"/>
    </source>
</evidence>
<dbReference type="EMBL" id="JBJVNE010000334">
    <property type="protein sequence ID" value="MFM9653761.1"/>
    <property type="molecule type" value="Genomic_DNA"/>
</dbReference>
<dbReference type="Gene3D" id="3.90.550.10">
    <property type="entry name" value="Spore Coat Polysaccharide Biosynthesis Protein SpsA, Chain A"/>
    <property type="match status" value="1"/>
</dbReference>
<dbReference type="InterPro" id="IPR029044">
    <property type="entry name" value="Nucleotide-diphossugar_trans"/>
</dbReference>
<organism evidence="2 3">
    <name type="scientific">Streptomyces galilaeus</name>
    <dbReference type="NCBI Taxonomy" id="33899"/>
    <lineage>
        <taxon>Bacteria</taxon>
        <taxon>Bacillati</taxon>
        <taxon>Actinomycetota</taxon>
        <taxon>Actinomycetes</taxon>
        <taxon>Kitasatosporales</taxon>
        <taxon>Streptomycetaceae</taxon>
        <taxon>Streptomyces</taxon>
    </lineage>
</organism>
<sequence>LYREEKILPHLIKALNALDYPKNLLEVKLLIEEDDDKTISAMKKIKLPNFIELIYIPVSHPRTKPKACNYGLQFAKGKYVTIYDAEDRPSP</sequence>
<dbReference type="RefSeq" id="WP_409097993.1">
    <property type="nucleotide sequence ID" value="NZ_JBJVNE010000334.1"/>
</dbReference>
<keyword evidence="2" id="KW-0808">Transferase</keyword>